<feature type="domain" description="ERCC4" evidence="1">
    <location>
        <begin position="5"/>
        <end position="91"/>
    </location>
</feature>
<dbReference type="Proteomes" id="UP000050417">
    <property type="component" value="Unassembled WGS sequence"/>
</dbReference>
<evidence type="ECO:0000259" key="1">
    <source>
        <dbReference type="SMART" id="SM00891"/>
    </source>
</evidence>
<dbReference type="InterPro" id="IPR006166">
    <property type="entry name" value="ERCC4_domain"/>
</dbReference>
<accession>A0A0P6WK80</accession>
<organism evidence="2 3">
    <name type="scientific">Ornatilinea apprima</name>
    <dbReference type="NCBI Taxonomy" id="1134406"/>
    <lineage>
        <taxon>Bacteria</taxon>
        <taxon>Bacillati</taxon>
        <taxon>Chloroflexota</taxon>
        <taxon>Anaerolineae</taxon>
        <taxon>Anaerolineales</taxon>
        <taxon>Anaerolineaceae</taxon>
        <taxon>Ornatilinea</taxon>
    </lineage>
</organism>
<dbReference type="GO" id="GO:0004518">
    <property type="term" value="F:nuclease activity"/>
    <property type="evidence" value="ECO:0007669"/>
    <property type="project" value="InterPro"/>
</dbReference>
<dbReference type="OrthoDB" id="837865at2"/>
<dbReference type="STRING" id="1134406.ADN00_18815"/>
<evidence type="ECO:0000313" key="2">
    <source>
        <dbReference type="EMBL" id="KPL70097.1"/>
    </source>
</evidence>
<keyword evidence="3" id="KW-1185">Reference proteome</keyword>
<dbReference type="SUPFAM" id="SSF52980">
    <property type="entry name" value="Restriction endonuclease-like"/>
    <property type="match status" value="1"/>
</dbReference>
<dbReference type="EMBL" id="LGCL01000045">
    <property type="protein sequence ID" value="KPL70097.1"/>
    <property type="molecule type" value="Genomic_DNA"/>
</dbReference>
<dbReference type="InterPro" id="IPR011335">
    <property type="entry name" value="Restrct_endonuc-II-like"/>
</dbReference>
<reference evidence="2 3" key="1">
    <citation type="submission" date="2015-07" db="EMBL/GenBank/DDBJ databases">
        <title>Genome sequence of Ornatilinea apprima DSM 23815.</title>
        <authorList>
            <person name="Hemp J."/>
            <person name="Ward L.M."/>
            <person name="Pace L.A."/>
            <person name="Fischer W.W."/>
        </authorList>
    </citation>
    <scope>NUCLEOTIDE SEQUENCE [LARGE SCALE GENOMIC DNA]</scope>
    <source>
        <strain evidence="2 3">P3M-1</strain>
    </source>
</reference>
<dbReference type="AlphaFoldDB" id="A0A0P6WK80"/>
<name>A0A0P6WK80_9CHLR</name>
<protein>
    <recommendedName>
        <fullName evidence="1">ERCC4 domain-containing protein</fullName>
    </recommendedName>
</protein>
<sequence length="248" mass="27155">MSITAVMIDSREPEWVKNLQFNNAPAAVTFLESGDAWVACDDGITLIVERKTPDDFLNSLKQERLMVQIADLAEYRKTHGFWPYLVITDEIIRGTNGKAITNRGETGWNWNAVQGALLTVQEAGVFVQFCAGDADYGPCLARLASRKRDPKMLVMPAREARILGNQAAFIAGLPGIGLEKVQTVMQYCGTPAWALVALTDATSQIPGIGEGIKRGVRWTLGLKESEQIGVVLGENHQEELAILNLGEQ</sequence>
<proteinExistence type="predicted"/>
<gene>
    <name evidence="2" type="ORF">ADN00_18815</name>
</gene>
<comment type="caution">
    <text evidence="2">The sequence shown here is derived from an EMBL/GenBank/DDBJ whole genome shotgun (WGS) entry which is preliminary data.</text>
</comment>
<dbReference type="Gene3D" id="3.40.50.10130">
    <property type="match status" value="1"/>
</dbReference>
<dbReference type="GO" id="GO:0003677">
    <property type="term" value="F:DNA binding"/>
    <property type="evidence" value="ECO:0007669"/>
    <property type="project" value="InterPro"/>
</dbReference>
<dbReference type="Pfam" id="PF02732">
    <property type="entry name" value="ERCC4"/>
    <property type="match status" value="1"/>
</dbReference>
<dbReference type="SMART" id="SM00891">
    <property type="entry name" value="ERCC4"/>
    <property type="match status" value="1"/>
</dbReference>
<evidence type="ECO:0000313" key="3">
    <source>
        <dbReference type="Proteomes" id="UP000050417"/>
    </source>
</evidence>
<dbReference type="RefSeq" id="WP_075064581.1">
    <property type="nucleotide sequence ID" value="NZ_LGCL01000045.1"/>
</dbReference>
<dbReference type="GO" id="GO:0006259">
    <property type="term" value="P:DNA metabolic process"/>
    <property type="evidence" value="ECO:0007669"/>
    <property type="project" value="UniProtKB-ARBA"/>
</dbReference>